<evidence type="ECO:0000313" key="2">
    <source>
        <dbReference type="Proteomes" id="UP000091967"/>
    </source>
</evidence>
<evidence type="ECO:0000313" key="1">
    <source>
        <dbReference type="EMBL" id="OBS27376.1"/>
    </source>
</evidence>
<protein>
    <submittedName>
        <fullName evidence="1">Uncharacterized protein</fullName>
    </submittedName>
</protein>
<name>A0A1B8B3U9_FUSPO</name>
<dbReference type="EMBL" id="LYXU01000001">
    <property type="protein sequence ID" value="OBS27376.1"/>
    <property type="molecule type" value="Genomic_DNA"/>
</dbReference>
<comment type="caution">
    <text evidence="1">The sequence shown here is derived from an EMBL/GenBank/DDBJ whole genome shotgun (WGS) entry which is preliminary data.</text>
</comment>
<dbReference type="AlphaFoldDB" id="A0A1B8B3U9"/>
<organism evidence="1 2">
    <name type="scientific">Fusarium poae</name>
    <dbReference type="NCBI Taxonomy" id="36050"/>
    <lineage>
        <taxon>Eukaryota</taxon>
        <taxon>Fungi</taxon>
        <taxon>Dikarya</taxon>
        <taxon>Ascomycota</taxon>
        <taxon>Pezizomycotina</taxon>
        <taxon>Sordariomycetes</taxon>
        <taxon>Hypocreomycetidae</taxon>
        <taxon>Hypocreales</taxon>
        <taxon>Nectriaceae</taxon>
        <taxon>Fusarium</taxon>
    </lineage>
</organism>
<proteinExistence type="predicted"/>
<accession>A0A1B8B3U9</accession>
<sequence>MENASRHRGYAAKPGSGMRVCRRVTFGGHYSMYASQRCLKPGTVDYNSQKPTGLETATTAEAKLEKQCAS</sequence>
<reference evidence="1 2" key="1">
    <citation type="submission" date="2016-06" db="EMBL/GenBank/DDBJ databases">
        <title>Living apart together: crosstalk between the core and supernumerary genomes in a fungal plant pathogen.</title>
        <authorList>
            <person name="Vanheule A."/>
            <person name="Audenaert K."/>
            <person name="Warris S."/>
            <person name="Van De Geest H."/>
            <person name="Schijlen E."/>
            <person name="Hofte M."/>
            <person name="De Saeger S."/>
            <person name="Haesaert G."/>
            <person name="Waalwijk C."/>
            <person name="Van Der Lee T."/>
        </authorList>
    </citation>
    <scope>NUCLEOTIDE SEQUENCE [LARGE SCALE GENOMIC DNA]</scope>
    <source>
        <strain evidence="1 2">2516</strain>
    </source>
</reference>
<keyword evidence="2" id="KW-1185">Reference proteome</keyword>
<gene>
    <name evidence="1" type="ORF">FPOA_01319</name>
</gene>
<dbReference type="Proteomes" id="UP000091967">
    <property type="component" value="Unassembled WGS sequence"/>
</dbReference>